<dbReference type="Gramene" id="TraesCS1B03G1194200.1">
    <property type="protein sequence ID" value="TraesCS1B03G1194200.1.CDS"/>
    <property type="gene ID" value="TraesCS1B03G1194200"/>
</dbReference>
<sequence length="167" mass="18086">MARCTPLLASLLLLALAGVASAEKAPEGGFIVTGRVYCDPCRAGFETNVSKSVEGATVAMDCRPFGGGESKLKAEATTDKQGWYKIEIDQDHQDEICEVVLTKSPDASCAEIEEFRDRARVPLTSNNGMKQQGTRFANPIAFFPKEPRKECGGILQAYDLKDAPENP</sequence>
<dbReference type="GeneID" id="123099786"/>
<dbReference type="STRING" id="4565.A0A3B5Z5V0"/>
<evidence type="ECO:0000256" key="2">
    <source>
        <dbReference type="ARBA" id="ARBA00023157"/>
    </source>
</evidence>
<keyword evidence="5" id="KW-1185">Reference proteome</keyword>
<dbReference type="Gramene" id="TraesJAG1B03G00390890.1">
    <property type="protein sequence ID" value="TraesJAG1B03G00390890.1"/>
    <property type="gene ID" value="TraesJAG1B03G00390890"/>
</dbReference>
<reference evidence="4" key="1">
    <citation type="submission" date="2018-08" db="EMBL/GenBank/DDBJ databases">
        <authorList>
            <person name="Rossello M."/>
        </authorList>
    </citation>
    <scope>NUCLEOTIDE SEQUENCE [LARGE SCALE GENOMIC DNA]</scope>
    <source>
        <strain evidence="4">cv. Chinese Spring</strain>
    </source>
</reference>
<dbReference type="Gramene" id="TraesNOR1B03G00396830.1">
    <property type="protein sequence ID" value="TraesNOR1B03G00396830.1"/>
    <property type="gene ID" value="TraesNOR1B03G00396830"/>
</dbReference>
<evidence type="ECO:0000313" key="5">
    <source>
        <dbReference type="Proteomes" id="UP000019116"/>
    </source>
</evidence>
<gene>
    <name evidence="4" type="primary">LOC123099786</name>
</gene>
<protein>
    <recommendedName>
        <fullName evidence="6">Pollen allergen Phl p 11</fullName>
    </recommendedName>
</protein>
<dbReference type="Gramene" id="TraesLDM1B03G00391930.1">
    <property type="protein sequence ID" value="TraesLDM1B03G00391930.1"/>
    <property type="gene ID" value="TraesLDM1B03G00391930"/>
</dbReference>
<dbReference type="OMA" id="EFKEMEY"/>
<dbReference type="SMR" id="A0A3B5Z5V0"/>
<dbReference type="Gramene" id="TraesROB_scaffold_091872_01G000100.1">
    <property type="protein sequence ID" value="TraesROB_scaffold_091872_01G000100.1"/>
    <property type="gene ID" value="TraesROB_scaffold_091872_01G000100"/>
</dbReference>
<evidence type="ECO:0000256" key="1">
    <source>
        <dbReference type="ARBA" id="ARBA00010049"/>
    </source>
</evidence>
<feature type="signal peptide" evidence="3">
    <location>
        <begin position="1"/>
        <end position="22"/>
    </location>
</feature>
<evidence type="ECO:0008006" key="6">
    <source>
        <dbReference type="Google" id="ProtNLM"/>
    </source>
</evidence>
<dbReference type="Gramene" id="TraesCS1B02G444900.1">
    <property type="protein sequence ID" value="TraesCS1B02G444900.1"/>
    <property type="gene ID" value="TraesCS1B02G444900"/>
</dbReference>
<comment type="similarity">
    <text evidence="1">Belongs to the Ole e I family.</text>
</comment>
<reference evidence="4" key="2">
    <citation type="submission" date="2018-10" db="UniProtKB">
        <authorList>
            <consortium name="EnsemblPlants"/>
        </authorList>
    </citation>
    <scope>IDENTIFICATION</scope>
</reference>
<dbReference type="Gramene" id="TraesJUL1B03G00391910.1">
    <property type="protein sequence ID" value="TraesJUL1B03G00391910.1"/>
    <property type="gene ID" value="TraesJUL1B03G00391910"/>
</dbReference>
<dbReference type="Pfam" id="PF01190">
    <property type="entry name" value="Pollen_Ole_e_1"/>
    <property type="match status" value="1"/>
</dbReference>
<dbReference type="PANTHER" id="PTHR31614:SF12">
    <property type="entry name" value="OS06G0556600 PROTEIN"/>
    <property type="match status" value="1"/>
</dbReference>
<dbReference type="AlphaFoldDB" id="A0A3B5Z5V0"/>
<dbReference type="Gramene" id="TraesSYM1B03G00397410.1">
    <property type="protein sequence ID" value="TraesSYM1B03G00397410.1"/>
    <property type="gene ID" value="TraesSYM1B03G00397410"/>
</dbReference>
<evidence type="ECO:0000256" key="3">
    <source>
        <dbReference type="SAM" id="SignalP"/>
    </source>
</evidence>
<accession>A0A3B5Z5V0</accession>
<dbReference type="InterPro" id="IPR006040">
    <property type="entry name" value="Allergen_Ole_e_I_CS"/>
</dbReference>
<organism evidence="4">
    <name type="scientific">Triticum aestivum</name>
    <name type="common">Wheat</name>
    <dbReference type="NCBI Taxonomy" id="4565"/>
    <lineage>
        <taxon>Eukaryota</taxon>
        <taxon>Viridiplantae</taxon>
        <taxon>Streptophyta</taxon>
        <taxon>Embryophyta</taxon>
        <taxon>Tracheophyta</taxon>
        <taxon>Spermatophyta</taxon>
        <taxon>Magnoliopsida</taxon>
        <taxon>Liliopsida</taxon>
        <taxon>Poales</taxon>
        <taxon>Poaceae</taxon>
        <taxon>BOP clade</taxon>
        <taxon>Pooideae</taxon>
        <taxon>Triticodae</taxon>
        <taxon>Triticeae</taxon>
        <taxon>Triticinae</taxon>
        <taxon>Triticum</taxon>
    </lineage>
</organism>
<dbReference type="RefSeq" id="XP_044377813.1">
    <property type="nucleotide sequence ID" value="XM_044521878.1"/>
</dbReference>
<dbReference type="PROSITE" id="PS00925">
    <property type="entry name" value="OLEEI"/>
    <property type="match status" value="1"/>
</dbReference>
<dbReference type="Gramene" id="TraesCAD_scaffold_013135_01G000100.1">
    <property type="protein sequence ID" value="TraesCAD_scaffold_013135_01G000100.1"/>
    <property type="gene ID" value="TraesCAD_scaffold_013135_01G000100"/>
</dbReference>
<feature type="chain" id="PRO_5043170425" description="Pollen allergen Phl p 11" evidence="3">
    <location>
        <begin position="23"/>
        <end position="167"/>
    </location>
</feature>
<dbReference type="Gramene" id="TraesMAC1B03G00391930.1">
    <property type="protein sequence ID" value="TraesMAC1B03G00391930.1"/>
    <property type="gene ID" value="TraesMAC1B03G00391930"/>
</dbReference>
<dbReference type="Gramene" id="TraesCLE_scaffold_164257_01G000100.1">
    <property type="protein sequence ID" value="TraesCLE_scaffold_164257_01G000100.1"/>
    <property type="gene ID" value="TraesCLE_scaffold_164257_01G000100"/>
</dbReference>
<dbReference type="GO" id="GO:0005615">
    <property type="term" value="C:extracellular space"/>
    <property type="evidence" value="ECO:0007669"/>
    <property type="project" value="InterPro"/>
</dbReference>
<dbReference type="OrthoDB" id="1896520at2759"/>
<name>A0A3B5Z5V0_WHEAT</name>
<keyword evidence="2" id="KW-1015">Disulfide bond</keyword>
<dbReference type="Gramene" id="TraesLAC1B03G00394400.1">
    <property type="protein sequence ID" value="TraesLAC1B03G00394400.1"/>
    <property type="gene ID" value="TraesLAC1B03G00394400"/>
</dbReference>
<evidence type="ECO:0000313" key="4">
    <source>
        <dbReference type="EnsemblPlants" id="TraesCS1B02G444900.1"/>
    </source>
</evidence>
<dbReference type="Gramene" id="TraesSTA1B03G00390400.1">
    <property type="protein sequence ID" value="TraesSTA1B03G00390400.1"/>
    <property type="gene ID" value="TraesSTA1B03G00390400"/>
</dbReference>
<dbReference type="Proteomes" id="UP000019116">
    <property type="component" value="Chromosome 1B"/>
</dbReference>
<dbReference type="Gramene" id="TraesARI1B03G00395590.1">
    <property type="protein sequence ID" value="TraesARI1B03G00395590.1"/>
    <property type="gene ID" value="TraesARI1B03G00395590"/>
</dbReference>
<dbReference type="PANTHER" id="PTHR31614">
    <property type="entry name" value="PROTEIN DOWNSTREAM OF FLC-RELATED"/>
    <property type="match status" value="1"/>
</dbReference>
<dbReference type="InterPro" id="IPR006041">
    <property type="entry name" value="Pollen_Ole_e1_allergen"/>
</dbReference>
<proteinExistence type="inferred from homology"/>
<dbReference type="Gramene" id="TraesWEE_scaffold_013486_01G000200.1">
    <property type="protein sequence ID" value="TraesWEE_scaffold_013486_01G000200.1"/>
    <property type="gene ID" value="TraesWEE_scaffold_013486_01G000200"/>
</dbReference>
<keyword evidence="3" id="KW-0732">Signal</keyword>
<dbReference type="EnsemblPlants" id="TraesCS1B02G444900.1">
    <property type="protein sequence ID" value="TraesCS1B02G444900.1"/>
    <property type="gene ID" value="TraesCS1B02G444900"/>
</dbReference>
<dbReference type="Gramene" id="TraesPARA_EIv1.0_0217740.1">
    <property type="protein sequence ID" value="TraesPARA_EIv1.0_0217740.1.CDS"/>
    <property type="gene ID" value="TraesPARA_EIv1.0_0217740"/>
</dbReference>
<dbReference type="Gramene" id="TraesKAR1B01G0441380.1">
    <property type="protein sequence ID" value="cds.TraesKAR1B01G0441380.1"/>
    <property type="gene ID" value="TraesKAR1B01G0441380"/>
</dbReference>